<reference evidence="1 2" key="1">
    <citation type="journal article" date="2018" name="Mycol. Prog.">
        <title>Coniella lustricola, a new species from submerged detritus.</title>
        <authorList>
            <person name="Raudabaugh D.B."/>
            <person name="Iturriaga T."/>
            <person name="Carver A."/>
            <person name="Mondo S."/>
            <person name="Pangilinan J."/>
            <person name="Lipzen A."/>
            <person name="He G."/>
            <person name="Amirebrahimi M."/>
            <person name="Grigoriev I.V."/>
            <person name="Miller A.N."/>
        </authorList>
    </citation>
    <scope>NUCLEOTIDE SEQUENCE [LARGE SCALE GENOMIC DNA]</scope>
    <source>
        <strain evidence="1 2">B22-T-1</strain>
    </source>
</reference>
<name>A0A2T3AE49_9PEZI</name>
<gene>
    <name evidence="1" type="ORF">BD289DRAFT_166834</name>
</gene>
<organism evidence="1 2">
    <name type="scientific">Coniella lustricola</name>
    <dbReference type="NCBI Taxonomy" id="2025994"/>
    <lineage>
        <taxon>Eukaryota</taxon>
        <taxon>Fungi</taxon>
        <taxon>Dikarya</taxon>
        <taxon>Ascomycota</taxon>
        <taxon>Pezizomycotina</taxon>
        <taxon>Sordariomycetes</taxon>
        <taxon>Sordariomycetidae</taxon>
        <taxon>Diaporthales</taxon>
        <taxon>Schizoparmaceae</taxon>
        <taxon>Coniella</taxon>
    </lineage>
</organism>
<protein>
    <submittedName>
        <fullName evidence="1">Uncharacterized protein</fullName>
    </submittedName>
</protein>
<sequence length="209" mass="23298">MTGEKQKRRKEQRRPKLRSWDCVVCSKAGFSHGPPEDELRLKRSNSNTTEYQSSKSVFSSRRLSTCVLHQASGWLPAGRGSTNAGRCVCVWRSTRTEKPLVEPETQYCGVCLWDRSRNSEAEARAVALARGCSTADGPVPCRRTCLSARLHIDRRPRGACPKGPGASEQVPSTGIFDKMDIVLGCLLKRIFDFECLESRHVSQLCLALQ</sequence>
<dbReference type="Proteomes" id="UP000241462">
    <property type="component" value="Unassembled WGS sequence"/>
</dbReference>
<keyword evidence="2" id="KW-1185">Reference proteome</keyword>
<proteinExistence type="predicted"/>
<evidence type="ECO:0000313" key="1">
    <source>
        <dbReference type="EMBL" id="PSR93933.1"/>
    </source>
</evidence>
<dbReference type="AlphaFoldDB" id="A0A2T3AE49"/>
<dbReference type="InParanoid" id="A0A2T3AE49"/>
<accession>A0A2T3AE49</accession>
<dbReference type="EMBL" id="KZ678403">
    <property type="protein sequence ID" value="PSR93933.1"/>
    <property type="molecule type" value="Genomic_DNA"/>
</dbReference>
<evidence type="ECO:0000313" key="2">
    <source>
        <dbReference type="Proteomes" id="UP000241462"/>
    </source>
</evidence>